<dbReference type="KEGG" id="meiy:MIN45_P1332"/>
<dbReference type="Gene3D" id="3.40.50.1000">
    <property type="entry name" value="HAD superfamily/HAD-like"/>
    <property type="match status" value="1"/>
</dbReference>
<dbReference type="EMBL" id="AP024718">
    <property type="protein sequence ID" value="BCX88962.1"/>
    <property type="molecule type" value="Genomic_DNA"/>
</dbReference>
<dbReference type="GO" id="GO:0008801">
    <property type="term" value="F:beta-phosphoglucomutase activity"/>
    <property type="evidence" value="ECO:0007669"/>
    <property type="project" value="UniProtKB-EC"/>
</dbReference>
<organism evidence="1 2">
    <name type="scientific">Methylomarinovum tepidoasis</name>
    <dbReference type="NCBI Taxonomy" id="2840183"/>
    <lineage>
        <taxon>Bacteria</taxon>
        <taxon>Pseudomonadati</taxon>
        <taxon>Pseudomonadota</taxon>
        <taxon>Gammaproteobacteria</taxon>
        <taxon>Methylococcales</taxon>
        <taxon>Methylothermaceae</taxon>
        <taxon>Methylomarinovum</taxon>
    </lineage>
</organism>
<dbReference type="AlphaFoldDB" id="A0AAU9C606"/>
<dbReference type="InterPro" id="IPR036412">
    <property type="entry name" value="HAD-like_sf"/>
</dbReference>
<proteinExistence type="predicted"/>
<dbReference type="GO" id="GO:0050308">
    <property type="term" value="F:sugar-phosphatase activity"/>
    <property type="evidence" value="ECO:0007669"/>
    <property type="project" value="TreeGrafter"/>
</dbReference>
<dbReference type="InterPro" id="IPR023198">
    <property type="entry name" value="PGP-like_dom2"/>
</dbReference>
<protein>
    <submittedName>
        <fullName evidence="1">Beta-phosphoglucomutase</fullName>
        <ecNumber evidence="1">5.4.2.6</ecNumber>
    </submittedName>
</protein>
<sequence>MLPPFRAVVLDLDGLLLDTEAGYLRAWRRTAAELGFELDDPLARRLSGQSIDRIAHILAEAFGPGFDFGRFQRLSAEHWRRQVEAEGIATRPGYGALMTALRRHEIPYLVATNSRRPYAEKCLALAGIRAEIPELVCRDEVEAGKPAPEIYLLACERLGQAPGDCLAVEDSHTGLLAAARAGAVPVLVPGEYRPPEALQLAAHTFESLQQLADAIATTV</sequence>
<dbReference type="Pfam" id="PF00702">
    <property type="entry name" value="Hydrolase"/>
    <property type="match status" value="1"/>
</dbReference>
<gene>
    <name evidence="1" type="ORF">MIN45_P1332</name>
</gene>
<dbReference type="SUPFAM" id="SSF56784">
    <property type="entry name" value="HAD-like"/>
    <property type="match status" value="1"/>
</dbReference>
<dbReference type="RefSeq" id="WP_286291187.1">
    <property type="nucleotide sequence ID" value="NZ_AP024718.1"/>
</dbReference>
<dbReference type="Gene3D" id="1.10.150.240">
    <property type="entry name" value="Putative phosphatase, domain 2"/>
    <property type="match status" value="1"/>
</dbReference>
<dbReference type="InterPro" id="IPR023214">
    <property type="entry name" value="HAD_sf"/>
</dbReference>
<dbReference type="PANTHER" id="PTHR43481:SF4">
    <property type="entry name" value="GLYCEROL-1-PHOSPHATE PHOSPHOHYDROLASE 1-RELATED"/>
    <property type="match status" value="1"/>
</dbReference>
<reference evidence="2" key="1">
    <citation type="journal article" date="2024" name="Int. J. Syst. Evol. Microbiol.">
        <title>Methylomarinovum tepidoasis sp. nov., a moderately thermophilic methanotroph of the family Methylothermaceae isolated from a deep-sea hydrothermal field.</title>
        <authorList>
            <person name="Hirayama H."/>
            <person name="Takaki Y."/>
            <person name="Abe M."/>
            <person name="Miyazaki M."/>
            <person name="Uematsu K."/>
            <person name="Matsui Y."/>
            <person name="Takai K."/>
        </authorList>
    </citation>
    <scope>NUCLEOTIDE SEQUENCE [LARGE SCALE GENOMIC DNA]</scope>
    <source>
        <strain evidence="2">IN45</strain>
    </source>
</reference>
<dbReference type="EC" id="5.4.2.6" evidence="1"/>
<evidence type="ECO:0000313" key="2">
    <source>
        <dbReference type="Proteomes" id="UP001321450"/>
    </source>
</evidence>
<name>A0AAU9C606_9GAMM</name>
<dbReference type="PANTHER" id="PTHR43481">
    <property type="entry name" value="FRUCTOSE-1-PHOSPHATE PHOSPHATASE"/>
    <property type="match status" value="1"/>
</dbReference>
<keyword evidence="1" id="KW-0413">Isomerase</keyword>
<keyword evidence="2" id="KW-1185">Reference proteome</keyword>
<dbReference type="SFLD" id="SFLDG01129">
    <property type="entry name" value="C1.5:_HAD__Beta-PGM__Phosphata"/>
    <property type="match status" value="1"/>
</dbReference>
<dbReference type="CDD" id="cd07505">
    <property type="entry name" value="HAD_BPGM-like"/>
    <property type="match status" value="1"/>
</dbReference>
<dbReference type="InterPro" id="IPR006439">
    <property type="entry name" value="HAD-SF_hydro_IA"/>
</dbReference>
<dbReference type="SFLD" id="SFLDS00003">
    <property type="entry name" value="Haloacid_Dehalogenase"/>
    <property type="match status" value="1"/>
</dbReference>
<dbReference type="PRINTS" id="PR00413">
    <property type="entry name" value="HADHALOGNASE"/>
</dbReference>
<evidence type="ECO:0000313" key="1">
    <source>
        <dbReference type="EMBL" id="BCX88962.1"/>
    </source>
</evidence>
<dbReference type="NCBIfam" id="TIGR01509">
    <property type="entry name" value="HAD-SF-IA-v3"/>
    <property type="match status" value="1"/>
</dbReference>
<dbReference type="Proteomes" id="UP001321450">
    <property type="component" value="Chromosome"/>
</dbReference>
<dbReference type="InterPro" id="IPR051806">
    <property type="entry name" value="HAD-like_SPP"/>
</dbReference>
<accession>A0AAU9C606</accession>